<keyword evidence="3" id="KW-1185">Reference proteome</keyword>
<organism evidence="2 3">
    <name type="scientific">Hyaloscypha variabilis (strain UAMH 11265 / GT02V1 / F)</name>
    <name type="common">Meliniomyces variabilis</name>
    <dbReference type="NCBI Taxonomy" id="1149755"/>
    <lineage>
        <taxon>Eukaryota</taxon>
        <taxon>Fungi</taxon>
        <taxon>Dikarya</taxon>
        <taxon>Ascomycota</taxon>
        <taxon>Pezizomycotina</taxon>
        <taxon>Leotiomycetes</taxon>
        <taxon>Helotiales</taxon>
        <taxon>Hyaloscyphaceae</taxon>
        <taxon>Hyaloscypha</taxon>
        <taxon>Hyaloscypha variabilis</taxon>
    </lineage>
</organism>
<dbReference type="EMBL" id="KZ613955">
    <property type="protein sequence ID" value="PMD33933.1"/>
    <property type="molecule type" value="Genomic_DNA"/>
</dbReference>
<feature type="compositionally biased region" description="Low complexity" evidence="1">
    <location>
        <begin position="18"/>
        <end position="44"/>
    </location>
</feature>
<evidence type="ECO:0000313" key="2">
    <source>
        <dbReference type="EMBL" id="PMD33933.1"/>
    </source>
</evidence>
<proteinExistence type="predicted"/>
<dbReference type="AlphaFoldDB" id="A0A2J6R5Z1"/>
<reference evidence="2 3" key="1">
    <citation type="submission" date="2016-04" db="EMBL/GenBank/DDBJ databases">
        <title>A degradative enzymes factory behind the ericoid mycorrhizal symbiosis.</title>
        <authorList>
            <consortium name="DOE Joint Genome Institute"/>
            <person name="Martino E."/>
            <person name="Morin E."/>
            <person name="Grelet G."/>
            <person name="Kuo A."/>
            <person name="Kohler A."/>
            <person name="Daghino S."/>
            <person name="Barry K."/>
            <person name="Choi C."/>
            <person name="Cichocki N."/>
            <person name="Clum A."/>
            <person name="Copeland A."/>
            <person name="Hainaut M."/>
            <person name="Haridas S."/>
            <person name="Labutti K."/>
            <person name="Lindquist E."/>
            <person name="Lipzen A."/>
            <person name="Khouja H.-R."/>
            <person name="Murat C."/>
            <person name="Ohm R."/>
            <person name="Olson A."/>
            <person name="Spatafora J."/>
            <person name="Veneault-Fourrey C."/>
            <person name="Henrissat B."/>
            <person name="Grigoriev I."/>
            <person name="Martin F."/>
            <person name="Perotto S."/>
        </authorList>
    </citation>
    <scope>NUCLEOTIDE SEQUENCE [LARGE SCALE GENOMIC DNA]</scope>
    <source>
        <strain evidence="2 3">F</strain>
    </source>
</reference>
<dbReference type="Proteomes" id="UP000235786">
    <property type="component" value="Unassembled WGS sequence"/>
</dbReference>
<feature type="compositionally biased region" description="Basic and acidic residues" evidence="1">
    <location>
        <begin position="92"/>
        <end position="115"/>
    </location>
</feature>
<feature type="region of interest" description="Disordered" evidence="1">
    <location>
        <begin position="91"/>
        <end position="115"/>
    </location>
</feature>
<gene>
    <name evidence="2" type="ORF">L207DRAFT_517951</name>
</gene>
<name>A0A2J6R5Z1_HYAVF</name>
<accession>A0A2J6R5Z1</accession>
<evidence type="ECO:0000256" key="1">
    <source>
        <dbReference type="SAM" id="MobiDB-lite"/>
    </source>
</evidence>
<dbReference type="OrthoDB" id="3562247at2759"/>
<feature type="region of interest" description="Disordered" evidence="1">
    <location>
        <begin position="1"/>
        <end position="64"/>
    </location>
</feature>
<evidence type="ECO:0000313" key="3">
    <source>
        <dbReference type="Proteomes" id="UP000235786"/>
    </source>
</evidence>
<sequence>MSHRSYAQQKVIVHSRDSSVASTTSSKSQSSAEGYSSSPSSRTSMTNGFDPAEGLQYRRVPDNEDKYIISKTTSTSRGGTIEIHNHLKARHVAAEPRASEATYEDYKRTQEKPRK</sequence>
<protein>
    <submittedName>
        <fullName evidence="2">Uncharacterized protein</fullName>
    </submittedName>
</protein>